<reference evidence="4 5" key="1">
    <citation type="submission" date="2019-07" db="EMBL/GenBank/DDBJ databases">
        <title>Genomic Encyclopedia of Type Strains, Phase I: the one thousand microbial genomes (KMG-I) project.</title>
        <authorList>
            <person name="Kyrpides N."/>
        </authorList>
    </citation>
    <scope>NUCLEOTIDE SEQUENCE [LARGE SCALE GENOMIC DNA]</scope>
    <source>
        <strain evidence="4 5">DSM 375</strain>
    </source>
</reference>
<organism evidence="4 5">
    <name type="scientific">Azomonas agilis</name>
    <dbReference type="NCBI Taxonomy" id="116849"/>
    <lineage>
        <taxon>Bacteria</taxon>
        <taxon>Pseudomonadati</taxon>
        <taxon>Pseudomonadota</taxon>
        <taxon>Gammaproteobacteria</taxon>
        <taxon>Pseudomonadales</taxon>
        <taxon>Pseudomonadaceae</taxon>
        <taxon>Azomonas</taxon>
    </lineage>
</organism>
<dbReference type="SMART" id="SM00327">
    <property type="entry name" value="VWA"/>
    <property type="match status" value="1"/>
</dbReference>
<proteinExistence type="predicted"/>
<keyword evidence="2" id="KW-1133">Transmembrane helix</keyword>
<keyword evidence="5" id="KW-1185">Reference proteome</keyword>
<dbReference type="OrthoDB" id="5755451at2"/>
<accession>A0A562J1J5</accession>
<dbReference type="Proteomes" id="UP000319627">
    <property type="component" value="Unassembled WGS sequence"/>
</dbReference>
<dbReference type="Pfam" id="PF13519">
    <property type="entry name" value="VWA_2"/>
    <property type="match status" value="1"/>
</dbReference>
<feature type="compositionally biased region" description="Low complexity" evidence="1">
    <location>
        <begin position="276"/>
        <end position="289"/>
    </location>
</feature>
<protein>
    <submittedName>
        <fullName evidence="4">von Willebrand factor type A domain-containing protein</fullName>
    </submittedName>
</protein>
<feature type="compositionally biased region" description="Pro residues" evidence="1">
    <location>
        <begin position="204"/>
        <end position="214"/>
    </location>
</feature>
<evidence type="ECO:0000313" key="4">
    <source>
        <dbReference type="EMBL" id="TWH77151.1"/>
    </source>
</evidence>
<evidence type="ECO:0000259" key="3">
    <source>
        <dbReference type="SMART" id="SM00327"/>
    </source>
</evidence>
<feature type="transmembrane region" description="Helical" evidence="2">
    <location>
        <begin position="177"/>
        <end position="198"/>
    </location>
</feature>
<feature type="domain" description="VWFA" evidence="3">
    <location>
        <begin position="392"/>
        <end position="606"/>
    </location>
</feature>
<dbReference type="EMBL" id="VLKG01000001">
    <property type="protein sequence ID" value="TWH77151.1"/>
    <property type="molecule type" value="Genomic_DNA"/>
</dbReference>
<keyword evidence="2" id="KW-0812">Transmembrane</keyword>
<name>A0A562J1J5_9GAMM</name>
<feature type="transmembrane region" description="Helical" evidence="2">
    <location>
        <begin position="146"/>
        <end position="170"/>
    </location>
</feature>
<dbReference type="InterPro" id="IPR002035">
    <property type="entry name" value="VWF_A"/>
</dbReference>
<feature type="compositionally biased region" description="Pro residues" evidence="1">
    <location>
        <begin position="306"/>
        <end position="322"/>
    </location>
</feature>
<dbReference type="RefSeq" id="WP_144569848.1">
    <property type="nucleotide sequence ID" value="NZ_VLKG01000001.1"/>
</dbReference>
<dbReference type="AlphaFoldDB" id="A0A562J1J5"/>
<evidence type="ECO:0000256" key="2">
    <source>
        <dbReference type="SAM" id="Phobius"/>
    </source>
</evidence>
<dbReference type="InterPro" id="IPR036465">
    <property type="entry name" value="vWFA_dom_sf"/>
</dbReference>
<keyword evidence="2" id="KW-0472">Membrane</keyword>
<evidence type="ECO:0000256" key="1">
    <source>
        <dbReference type="SAM" id="MobiDB-lite"/>
    </source>
</evidence>
<evidence type="ECO:0000313" key="5">
    <source>
        <dbReference type="Proteomes" id="UP000319627"/>
    </source>
</evidence>
<sequence length="613" mass="65984">MKRVARQPAEGQPQVSEALAGYTELESLLRRHLSPSTAALFARPKQTEGGIIEWYSDLDGQPVPFNQLNKADAEALQNNVQERLTSIEQLATQLQTQGEEGARQAALLRQAAAYPDLKNLYSLNGQPLVTFWGGGKPPVPPIPPAAVAGAGVAGAAALGTGAAAAAPIAAATAGRRIWPWLLALLLLAGLGAGLWWWWNQQQQPEPPVVPPVPEVKPEEPKPEVKPEEPKPEPEPVKEEEPKKEEPKAEEPKPEPEPEPKVEEKVPEKAPEPEPVKPVVPVKPVEVPKPAVVPPAPKPEPVKPEPPKPAPPPKPVPPPPPSPIEQLEKRVQAAGNQCDNLQRLLQDPLLQRPEGKAVDIKADIQRTLASRCREQMITNAKNLCPNERPKEVAPELVIVFDASGSMDLSMLATEQEIDRALMTQGVTDFAARLILGGNPGIDTTGHLYREPKRITVAKQATTAVVQQLPSDVNAGLVLVERCDRARSVGFFSAAQRGQMLGNLQRIQPVDGTPLADGIAKAGQMVDGVNRESVILVVSDGKESCHEDPCAVARDLARRKPHLKINVVDILGTGAGNCLAQATGGRVFTARNMNELNFMTTQAARDVLPPAHCRP</sequence>
<dbReference type="Gene3D" id="3.40.50.410">
    <property type="entry name" value="von Willebrand factor, type A domain"/>
    <property type="match status" value="1"/>
</dbReference>
<feature type="region of interest" description="Disordered" evidence="1">
    <location>
        <begin position="203"/>
        <end position="332"/>
    </location>
</feature>
<dbReference type="SUPFAM" id="SSF53300">
    <property type="entry name" value="vWA-like"/>
    <property type="match status" value="1"/>
</dbReference>
<comment type="caution">
    <text evidence="4">The sequence shown here is derived from an EMBL/GenBank/DDBJ whole genome shotgun (WGS) entry which is preliminary data.</text>
</comment>
<feature type="compositionally biased region" description="Basic and acidic residues" evidence="1">
    <location>
        <begin position="215"/>
        <end position="274"/>
    </location>
</feature>
<gene>
    <name evidence="4" type="ORF">LX59_00054</name>
</gene>